<evidence type="ECO:0000313" key="1">
    <source>
        <dbReference type="EMBL" id="KAK5200803.1"/>
    </source>
</evidence>
<accession>A0ABR0LMU1</accession>
<organism evidence="1 2">
    <name type="scientific">Cryomyces antarcticus</name>
    <dbReference type="NCBI Taxonomy" id="329879"/>
    <lineage>
        <taxon>Eukaryota</taxon>
        <taxon>Fungi</taxon>
        <taxon>Dikarya</taxon>
        <taxon>Ascomycota</taxon>
        <taxon>Pezizomycotina</taxon>
        <taxon>Dothideomycetes</taxon>
        <taxon>Dothideomycetes incertae sedis</taxon>
        <taxon>Cryomyces</taxon>
    </lineage>
</organism>
<reference evidence="1 2" key="1">
    <citation type="submission" date="2023-08" db="EMBL/GenBank/DDBJ databases">
        <title>Black Yeasts Isolated from many extreme environments.</title>
        <authorList>
            <person name="Coleine C."/>
            <person name="Stajich J.E."/>
            <person name="Selbmann L."/>
        </authorList>
    </citation>
    <scope>NUCLEOTIDE SEQUENCE [LARGE SCALE GENOMIC DNA]</scope>
    <source>
        <strain evidence="1 2">CCFEE 536</strain>
    </source>
</reference>
<proteinExistence type="predicted"/>
<comment type="caution">
    <text evidence="1">The sequence shown here is derived from an EMBL/GenBank/DDBJ whole genome shotgun (WGS) entry which is preliminary data.</text>
</comment>
<feature type="non-terminal residue" evidence="1">
    <location>
        <position position="1"/>
    </location>
</feature>
<sequence length="115" mass="12312">EALNLLADATHLKKLLFYQGVKGPGLGWHEFARTIHHDCGRLIAATDKTRQGDAGPGSVIDFRFQDYGFVCGIHREYQAHNEPVENFLAVARTGVAAGATSNAFPATASSSDAVV</sequence>
<dbReference type="EMBL" id="JAVRRA010017117">
    <property type="protein sequence ID" value="KAK5200803.1"/>
    <property type="molecule type" value="Genomic_DNA"/>
</dbReference>
<evidence type="ECO:0000313" key="2">
    <source>
        <dbReference type="Proteomes" id="UP001357485"/>
    </source>
</evidence>
<keyword evidence="2" id="KW-1185">Reference proteome</keyword>
<protein>
    <submittedName>
        <fullName evidence="1">Uncharacterized protein</fullName>
    </submittedName>
</protein>
<gene>
    <name evidence="1" type="ORF">LTR16_004852</name>
</gene>
<name>A0ABR0LMU1_9PEZI</name>
<dbReference type="Proteomes" id="UP001357485">
    <property type="component" value="Unassembled WGS sequence"/>
</dbReference>